<dbReference type="PANTHER" id="PTHR48071">
    <property type="entry name" value="SRCR DOMAIN-CONTAINING PROTEIN"/>
    <property type="match status" value="1"/>
</dbReference>
<comment type="subcellular location">
    <subcellularLocation>
        <location evidence="1">Membrane</location>
        <topology evidence="1">Single-pass membrane protein</topology>
    </subcellularLocation>
</comment>
<keyword evidence="3 10" id="KW-0732">Signal</keyword>
<name>A0A8J4LKF5_9CHLO</name>
<dbReference type="GO" id="GO:0016020">
    <property type="term" value="C:membrane"/>
    <property type="evidence" value="ECO:0007669"/>
    <property type="project" value="UniProtKB-SubCell"/>
</dbReference>
<dbReference type="SUPFAM" id="SSF51092">
    <property type="entry name" value="Vitelline membrane outer protein-I (VMO-I)"/>
    <property type="match status" value="2"/>
</dbReference>
<evidence type="ECO:0000256" key="6">
    <source>
        <dbReference type="ARBA" id="ARBA00023136"/>
    </source>
</evidence>
<evidence type="ECO:0000259" key="11">
    <source>
        <dbReference type="PROSITE" id="PS50287"/>
    </source>
</evidence>
<feature type="non-terminal residue" evidence="12">
    <location>
        <position position="4393"/>
    </location>
</feature>
<dbReference type="PRINTS" id="PR00258">
    <property type="entry name" value="SPERACTRCPTR"/>
</dbReference>
<feature type="domain" description="SRCR" evidence="11">
    <location>
        <begin position="1479"/>
        <end position="1588"/>
    </location>
</feature>
<feature type="domain" description="SRCR" evidence="11">
    <location>
        <begin position="563"/>
        <end position="674"/>
    </location>
</feature>
<feature type="signal peptide" evidence="10">
    <location>
        <begin position="1"/>
        <end position="26"/>
    </location>
</feature>
<dbReference type="Pfam" id="PF23106">
    <property type="entry name" value="EGF_Teneurin"/>
    <property type="match status" value="1"/>
</dbReference>
<feature type="domain" description="SRCR" evidence="11">
    <location>
        <begin position="1023"/>
        <end position="1132"/>
    </location>
</feature>
<dbReference type="EMBL" id="BNCQ01000007">
    <property type="protein sequence ID" value="GIM00457.1"/>
    <property type="molecule type" value="Genomic_DNA"/>
</dbReference>
<keyword evidence="6" id="KW-0472">Membrane</keyword>
<feature type="domain" description="SRCR" evidence="11">
    <location>
        <begin position="330"/>
        <end position="442"/>
    </location>
</feature>
<keyword evidence="4" id="KW-0677">Repeat</keyword>
<dbReference type="Pfam" id="PF00530">
    <property type="entry name" value="SRCR"/>
    <property type="match status" value="14"/>
</dbReference>
<proteinExistence type="predicted"/>
<feature type="compositionally biased region" description="Pro residues" evidence="9">
    <location>
        <begin position="2101"/>
        <end position="2199"/>
    </location>
</feature>
<dbReference type="FunFam" id="3.10.250.10:FF:000016">
    <property type="entry name" value="Scavenger receptor cysteine-rich protein type 12"/>
    <property type="match status" value="3"/>
</dbReference>
<feature type="domain" description="SRCR" evidence="11">
    <location>
        <begin position="911"/>
        <end position="1013"/>
    </location>
</feature>
<organism evidence="12 13">
    <name type="scientific">Volvox reticuliferus</name>
    <dbReference type="NCBI Taxonomy" id="1737510"/>
    <lineage>
        <taxon>Eukaryota</taxon>
        <taxon>Viridiplantae</taxon>
        <taxon>Chlorophyta</taxon>
        <taxon>core chlorophytes</taxon>
        <taxon>Chlorophyceae</taxon>
        <taxon>CS clade</taxon>
        <taxon>Chlamydomonadales</taxon>
        <taxon>Volvocaceae</taxon>
        <taxon>Volvox</taxon>
    </lineage>
</organism>
<feature type="region of interest" description="Disordered" evidence="9">
    <location>
        <begin position="2091"/>
        <end position="2200"/>
    </location>
</feature>
<dbReference type="Gene3D" id="2.100.10.20">
    <property type="entry name" value="Vitelline membrane outer layer protein I (VOMI)"/>
    <property type="match status" value="1"/>
</dbReference>
<evidence type="ECO:0000256" key="8">
    <source>
        <dbReference type="ARBA" id="ARBA00023180"/>
    </source>
</evidence>
<evidence type="ECO:0000256" key="4">
    <source>
        <dbReference type="ARBA" id="ARBA00022737"/>
    </source>
</evidence>
<dbReference type="Pfam" id="PF03762">
    <property type="entry name" value="VOMI"/>
    <property type="match status" value="1"/>
</dbReference>
<dbReference type="PROSITE" id="PS50287">
    <property type="entry name" value="SRCR_2"/>
    <property type="match status" value="14"/>
</dbReference>
<evidence type="ECO:0000256" key="2">
    <source>
        <dbReference type="ARBA" id="ARBA00022692"/>
    </source>
</evidence>
<feature type="domain" description="SRCR" evidence="11">
    <location>
        <begin position="684"/>
        <end position="781"/>
    </location>
</feature>
<feature type="domain" description="SRCR" evidence="11">
    <location>
        <begin position="1840"/>
        <end position="1953"/>
    </location>
</feature>
<gene>
    <name evidence="12" type="ORF">Vretimale_5260</name>
</gene>
<dbReference type="Proteomes" id="UP000722791">
    <property type="component" value="Unassembled WGS sequence"/>
</dbReference>
<dbReference type="InterPro" id="IPR005515">
    <property type="entry name" value="VOMI"/>
</dbReference>
<dbReference type="InterPro" id="IPR036706">
    <property type="entry name" value="VOMI_sf"/>
</dbReference>
<feature type="domain" description="SRCR" evidence="11">
    <location>
        <begin position="1598"/>
        <end position="1704"/>
    </location>
</feature>
<evidence type="ECO:0000256" key="7">
    <source>
        <dbReference type="ARBA" id="ARBA00023157"/>
    </source>
</evidence>
<feature type="domain" description="SRCR" evidence="11">
    <location>
        <begin position="1144"/>
        <end position="1259"/>
    </location>
</feature>
<feature type="domain" description="SRCR" evidence="11">
    <location>
        <begin position="1963"/>
        <end position="2093"/>
    </location>
</feature>
<sequence>MSQLRAMSAASNVVLLVLLSVISIIAEDASLGAGETDNNFRRSLLQTTNSNSTNVAAVILGDVNMSPWYVLSNGVQFPDGNAKWIWYVEGANWEAPAGGIYYSFNKTFTTSDGNLTTLLYVIADDVALVFLNDSYIAPVAGAGWYQQADPIPLQLRPGRHRLSIRAWNAAYYRNPAGLLATLVNATSGQPILRTDGSWNASYYGTEGDVRIVNGSTGAAGMSPTARGLLQTLWNGRWGTLRDYAWGVRQARAACRQLGWTTGAPVFSAGTRYGRRSDPIYNVEWYSCTWQSDRLRDCWPRPNVEYLANGTTFNATAGVECRNDTGQNFALRVVGRNGVIGGSNGTLQIFYANTWGALSSDYWDYNNARTACRQLGWETGAPVISSGSVYSNSIAAPVWQTQFDCGWEESRLYDCPKWNELNDYNVAADDARSFNGTAGVICRNEPNGEGALRLVGSNVTGRGTLQIFHSGKWGVMHSSYQSWRTARIACRQLGWTTGDFIPDSGSVYGGASNIVLWSVNFACKWLEKRLVDCPRSNEFEDLGPLPSTFTYYMGVQCRNETEAVRLVGGKKPGEGIVQVFYRGAWGSFVTWWYSWDWHDARVICRMLGWTTGYATSDRPGGFNRTAAPGPLFSTGYGCEWWETRLADCRREADYDILYNDASSNDYYDLAAAVCRNETDGPEGAIRLVGPTGNAGTVEVWYNGSWGYIVHNQWNWRSARVACRELGFLNGRPVYDSVLGRSNGPAWLSYVSCVGNETRLMDCAKPAFNEYGSNQPGAGVICSEEEDPENGSVRLVLDEGSNVTNSGKVEMFFNGTWGSICGYGFLDSEATVVCRQLGFKGPGRVTSSFLSRQSPASVNRAYAPYWTSDGFTCTGLETSLLECAPNVQDSYCWSGGPASITCSIDPSPPEGTLRLVGNLTDRGLLQILINGYWGVVEQSNFDIREANVACRQLGFKSGQPTIYSVYGGGLDMPYFLNNLQCTGGESRLLDCAYNLYRRYYVRKGDEWHTAGVICSSEPNPEPGSIRLVDGPGPWAGRLELWFNGTWAGVCPSNYIFRQVARVICRQLNYTGGRAVGGSVYGYGVGPGSYGQWQPGWVTSVSCRGNETRLDQCNFNLNPDYYWYCNSYSVGIQCDPVPTPMPADGSVRLIGGSGPWSGRVEIAFAGVWGTICRAAMTDNDAKVICRQLNYTGGRLSASQGYSQYSYGYRYSGVPIWLHNVGCTGSEMSIIECPRGMEWGQQTACGAGYEWEHSNWDAAIICNQSPQGILSEVEVDSGKQDPNKLGDWQAPLSCPDDALPSGFSLSISTNDFDYGDNAGVVGIKLLCYMDGVVRSQLTSYENWPYAYYSTWGPNRTCATITTQVQGSNTSSTTQPYITAARLRVLGDVNDTTSSVDALGVADIEFQCSDGRNVSSGTGIAAGSWGKWVACPSGSMVCGVTPRFRFWYGWGLQGDSDDTGMTGLRLSCCARPLGFSALVGGRNIRLVGGGSTREGRVEVFGSEAPGGVSRWGTIYQEPWNDLAARVACRSLGWVTGTAVFYAGNMYGNGGLQLVWKGASCNGTEKSLFNCTMIPWEYSINNYDSSMTAGVICTNAPLPAVGSIRLTTDEIGSVGQGRVEVFWSGAWSTIDVSPPWSNLGATVVCRSLGYKWGTSAVASDFLSYQIVLRQSMVMTKVDCKGTETSLLQCANGGLGLTPNDYTRAAGVVCRNDTAPTTGALRLKYGATPNEGRLQVFYNNTWGYITTFSAQNGWYAYPYLWDSMDAAVACRQLGYGTGVARQGAGWAGTFDDIPIWLSEVACIGNETRMIDCLPGQNNNTWSRYSWNYGTYPAGVICQSDYIPDGKLRLFGKASPNMGRLEVAFNGIWGVVHWSGWGWPESHVACRSLGYKSVSYISAGSGESDFPFDLGLPVWLYEVACNGSESSLSACKGGKPSWPTEKISWFGDSVTNEYRVNLACSMQTPPPNLSVRLTGGSVPYIGRLEVFWAGGWGTISSQPNNYNWYNMPASFSAADAAVACRMLGFDPLYGNTSDLVVGNSFGEPTYLYPVHYYQLSCNGTEQSLWDCPGYTDTAGRYDFGRLDTGVDYSYVHGADAGIACKAPSNGTQSPPPPPRPPPKPPKPPSPRPPVPPPPSPPSPSPPPPIPPSPPPNPYPPTSPSPPLPSPPQPPAPPPSPPSPQPQPPSPIPPLPPPSPPAPPSPPPPPGPRFEISVVIPSLLPLAGGTLTVLGRFDLETSQQLSGGDITFVCVFALTSLSSGFVQRSNVTAVRTSSSALLCQAPVPASTSFLLQLNVTRIPARLSYGNASETASFPDTITYYGPCPRDCNDKGTCQLGVCTCNSGWTGSDCGTEVPMLQIETITGASSGGQLVLVEGSRWTAQARLAVALPVTWLLSTSQTGIRINESSGAIDWPVAAVTDLAGTPILLTISAVAMDGRVAFYSFYLSVVPLYGISALQLQGGNQVAPGSRITITGRIAFTQQAINTGTSNTTSLVGLPVRILARQRSTVASDSTTSDGTAEGFQELFCNTTASGAFTLDWLIPQSSRGLQEIFALHPKAPLNEAAPVTPANGSILFQRTIRISIPFLSAAINRDAGFDARYAMPTVLLDPGRSILLDPVARVIGSLEDLGTLNSTVRIRLVSFSGPLPNLQANASRSNMTQITPLCTSTSTPSDYSTVCQGVQNATALTSPAMAGLRLAIQTTLNAGSGFTEFEVAIDLRGGVSGATVTLLVRVLVDTERVVLVADPPGQLTAVLPPGGATNLRITITNNGNVPSGRLDLPPVPPSSWFVPLTTLPLATLTPGASATLDIRLQAPPTARLGDVFTASTELRGSDTSSNLAISLQLAVASEPTGDLQVTIVDEYTTYDPAQPKVAGVRLLVRSQESSAILASGVSNSDGAFTFRNLTAGYTYSVDAFSPNHTATTRTVTLTGGLRTLRIFMSRNAVRASFTVVPTTFQEEVQIVVNVLYETFVPMPVIRFEPALLFIEDMVQQGSLKLYVHNTGLVAAFNSRLRIPVDSPFYTLSYLGARWLQQENVTSNSTADVMLYLPGIEADQAWISSDSSAVGSNSGASLVLFIGRLPAMSQLELELVVAPKLSNTTTTGTPSHRRRSLLQTSDRCWSGAFYLVYSDPCDESKSVVPLGVSVINRNPLPECISTCCEGSGMAVFVPSSGGGGGGGSWSQYYATAPPTGVNICDKCTVDLLEVGLCLAKDLVAPWSKPISKTIEIIGQIYGALKTKSTSSGGRRLLSSSPSAALSTVGSLPSDEHMFRDGTYGRYKDDHHIDHLAIDAWETGDDNDPTYQDWVFNQDLKPSHRISHSAAARATLSNAPHGGRELKSIASYEGKSTALALPAGLPADTEAAGMGGPAAGGALLLSTADDDELLSGSDHSRVRGRVLSTLGGAVGSPGAAGLAGPGELVVDLLKDKLVGSIPYVGCILNPVLDCLGFWEAVEEKVNDMLKPLMGSSSSGHRRRRSMLSSPALLPSTGGHQLPMPAEAIPEDPTLSIPTTWAYSEFMNGDGLAGQQEWHTNRYGRRHLMADGGRIYIPPTERGSNILQYGPIGVAIIRWTAATIALYSAGTEMWGSDYYMDWLNPNYPTDVEKDWQAAWRNATSDVSPSGVVIDWRLEAPDLLSDRFVSLVSRQAREMLLLRWNATFISSGGNSNLSVNGAEPIDLNLVRSAQVYYLNETLEALGQGYTSVFDALDQSISTLVAKQVTGSAGGGTCARVVVQISQRLVLTRQAFEASLVLDNSEGTNELTNVTVTLTAWLKENGTAKGEAFAIGQPSIEALENRDGEGLVLHSGATATLRWLLVPREAAALHSDVWYYIGGTVTYVPGPGLPTEMLPLEPADVRVSPEGRLDVRYYIEKNVQGDNPFTVDVEPSVPATLATLLLNVGGGTARDVMMDSLQPKIVDNEKGLLISFSIVGVSVNNLNSPIALRASVGDISPGSTALIQWKLSASLQGTFTAVNATFISRNPLNDPTLSSIANLSIYDLLHMVYLEGSLDDNLPDMLVLATTGPEATQGLPNYVHSSQDGSMIPVSNIPSTAIGEISTIVTGISLDVNIRVIGSQLTTVAGALAGGTGERSGLRYLRVATPDSLRPSYGWTIYSATALPTTIMLGSSQTTTVENIKVPYNAWSSYQMYGSDASAQDFLHVLYDRFSLSGETQIQLKFLKLLPPPSPNPPLPPSPHPPSPTPPSPPPRPPLPPRPPSPTPPKPPSPLPPSPRPPPPLPPSPPPPPPSPPSPRPPSPLPPSPPSPLPPSPLPPSPRPPKPPSPFPPSPRPPSPPKPPSPPPKPPNPPSPPPSPKPPSPKPPSPSPPPPPPPSPPPPVPPSPEPPSPNPPSPEPPSPRPPPPDPPSPPPSPNPPSPDPPSPEPPSPEPPSPPPSPLPPSPAPPSPNPPSP</sequence>
<keyword evidence="2" id="KW-0812">Transmembrane</keyword>
<evidence type="ECO:0000256" key="5">
    <source>
        <dbReference type="ARBA" id="ARBA00022989"/>
    </source>
</evidence>
<feature type="region of interest" description="Disordered" evidence="9">
    <location>
        <begin position="3453"/>
        <end position="3479"/>
    </location>
</feature>
<feature type="compositionally biased region" description="Pro residues" evidence="9">
    <location>
        <begin position="4167"/>
        <end position="4393"/>
    </location>
</feature>
<dbReference type="Gene3D" id="2.60.120.260">
    <property type="entry name" value="Galactose-binding domain-like"/>
    <property type="match status" value="1"/>
</dbReference>
<feature type="region of interest" description="Disordered" evidence="9">
    <location>
        <begin position="4165"/>
        <end position="4393"/>
    </location>
</feature>
<dbReference type="InterPro" id="IPR001190">
    <property type="entry name" value="SRCR"/>
</dbReference>
<evidence type="ECO:0000256" key="1">
    <source>
        <dbReference type="ARBA" id="ARBA00004167"/>
    </source>
</evidence>
<keyword evidence="7" id="KW-1015">Disulfide bond</keyword>
<reference evidence="12" key="1">
    <citation type="journal article" date="2021" name="Proc. Natl. Acad. Sci. U.S.A.">
        <title>Three genomes in the algal genus Volvox reveal the fate of a haploid sex-determining region after a transition to homothallism.</title>
        <authorList>
            <person name="Yamamoto K."/>
            <person name="Hamaji T."/>
            <person name="Kawai-Toyooka H."/>
            <person name="Matsuzaki R."/>
            <person name="Takahashi F."/>
            <person name="Nishimura Y."/>
            <person name="Kawachi M."/>
            <person name="Noguchi H."/>
            <person name="Minakuchi Y."/>
            <person name="Umen J.G."/>
            <person name="Toyoda A."/>
            <person name="Nozaki H."/>
        </authorList>
    </citation>
    <scope>NUCLEOTIDE SEQUENCE</scope>
    <source>
        <strain evidence="12">NIES-3785</strain>
    </source>
</reference>
<feature type="domain" description="SRCR" evidence="11">
    <location>
        <begin position="791"/>
        <end position="901"/>
    </location>
</feature>
<evidence type="ECO:0000256" key="3">
    <source>
        <dbReference type="ARBA" id="ARBA00022729"/>
    </source>
</evidence>
<dbReference type="SMART" id="SM00202">
    <property type="entry name" value="SR"/>
    <property type="match status" value="14"/>
</dbReference>
<evidence type="ECO:0000256" key="9">
    <source>
        <dbReference type="SAM" id="MobiDB-lite"/>
    </source>
</evidence>
<feature type="domain" description="SRCR" evidence="11">
    <location>
        <begin position="451"/>
        <end position="557"/>
    </location>
</feature>
<feature type="chain" id="PRO_5035288668" description="SRCR domain-containing protein" evidence="10">
    <location>
        <begin position="27"/>
        <end position="4393"/>
    </location>
</feature>
<dbReference type="Gene3D" id="3.10.250.10">
    <property type="entry name" value="SRCR-like domain"/>
    <property type="match status" value="14"/>
</dbReference>
<keyword evidence="5" id="KW-1133">Transmembrane helix</keyword>
<protein>
    <recommendedName>
        <fullName evidence="11">SRCR domain-containing protein</fullName>
    </recommendedName>
</protein>
<keyword evidence="8" id="KW-0325">Glycoprotein</keyword>
<evidence type="ECO:0000313" key="13">
    <source>
        <dbReference type="Proteomes" id="UP000722791"/>
    </source>
</evidence>
<feature type="domain" description="SRCR" evidence="11">
    <location>
        <begin position="1714"/>
        <end position="1831"/>
    </location>
</feature>
<dbReference type="SUPFAM" id="SSF56487">
    <property type="entry name" value="SRCR-like"/>
    <property type="match status" value="14"/>
</dbReference>
<feature type="domain" description="SRCR" evidence="11">
    <location>
        <begin position="209"/>
        <end position="321"/>
    </location>
</feature>
<accession>A0A8J4LKF5</accession>
<evidence type="ECO:0000256" key="10">
    <source>
        <dbReference type="SAM" id="SignalP"/>
    </source>
</evidence>
<dbReference type="SUPFAM" id="SSF49478">
    <property type="entry name" value="Cna protein B-type domain"/>
    <property type="match status" value="1"/>
</dbReference>
<dbReference type="InterPro" id="IPR036772">
    <property type="entry name" value="SRCR-like_dom_sf"/>
</dbReference>
<dbReference type="PANTHER" id="PTHR48071:SF18">
    <property type="entry name" value="DELETED IN MALIGNANT BRAIN TUMORS 1 PROTEIN-RELATED"/>
    <property type="match status" value="1"/>
</dbReference>
<evidence type="ECO:0000313" key="12">
    <source>
        <dbReference type="EMBL" id="GIM00457.1"/>
    </source>
</evidence>
<comment type="caution">
    <text evidence="12">The sequence shown here is derived from an EMBL/GenBank/DDBJ whole genome shotgun (WGS) entry which is preliminary data.</text>
</comment>